<dbReference type="Proteomes" id="UP000261931">
    <property type="component" value="Unassembled WGS sequence"/>
</dbReference>
<keyword evidence="9" id="KW-1185">Reference proteome</keyword>
<organism evidence="8 9">
    <name type="scientific">Hydrogenophaga borbori</name>
    <dbReference type="NCBI Taxonomy" id="2294117"/>
    <lineage>
        <taxon>Bacteria</taxon>
        <taxon>Pseudomonadati</taxon>
        <taxon>Pseudomonadota</taxon>
        <taxon>Betaproteobacteria</taxon>
        <taxon>Burkholderiales</taxon>
        <taxon>Comamonadaceae</taxon>
        <taxon>Hydrogenophaga</taxon>
    </lineage>
</organism>
<dbReference type="Pfam" id="PF03865">
    <property type="entry name" value="ShlB"/>
    <property type="match status" value="1"/>
</dbReference>
<dbReference type="RefSeq" id="WP_116957249.1">
    <property type="nucleotide sequence ID" value="NZ_QVLS01000001.1"/>
</dbReference>
<evidence type="ECO:0000256" key="1">
    <source>
        <dbReference type="ARBA" id="ARBA00022452"/>
    </source>
</evidence>
<keyword evidence="3" id="KW-0998">Cell outer membrane</keyword>
<dbReference type="EMBL" id="QVLS01000001">
    <property type="protein sequence ID" value="RFP82566.1"/>
    <property type="molecule type" value="Genomic_DNA"/>
</dbReference>
<keyword evidence="1" id="KW-1134">Transmembrane beta strand</keyword>
<evidence type="ECO:0000256" key="4">
    <source>
        <dbReference type="SAM" id="MobiDB-lite"/>
    </source>
</evidence>
<dbReference type="PANTHER" id="PTHR34597">
    <property type="entry name" value="SLR1661 PROTEIN"/>
    <property type="match status" value="1"/>
</dbReference>
<dbReference type="GO" id="GO:0098046">
    <property type="term" value="C:type V protein secretion system complex"/>
    <property type="evidence" value="ECO:0007669"/>
    <property type="project" value="TreeGrafter"/>
</dbReference>
<dbReference type="GO" id="GO:0008320">
    <property type="term" value="F:protein transmembrane transporter activity"/>
    <property type="evidence" value="ECO:0007669"/>
    <property type="project" value="TreeGrafter"/>
</dbReference>
<keyword evidence="2" id="KW-0812">Transmembrane</keyword>
<evidence type="ECO:0000259" key="6">
    <source>
        <dbReference type="Pfam" id="PF03865"/>
    </source>
</evidence>
<keyword evidence="1" id="KW-0472">Membrane</keyword>
<gene>
    <name evidence="8" type="ORF">DY262_01680</name>
</gene>
<dbReference type="Gene3D" id="3.10.20.310">
    <property type="entry name" value="membrane protein fhac"/>
    <property type="match status" value="1"/>
</dbReference>
<evidence type="ECO:0000259" key="7">
    <source>
        <dbReference type="Pfam" id="PF08479"/>
    </source>
</evidence>
<evidence type="ECO:0000313" key="8">
    <source>
        <dbReference type="EMBL" id="RFP82566.1"/>
    </source>
</evidence>
<protein>
    <submittedName>
        <fullName evidence="8">ShlB/FhaC/HecB family hemolysin secretion/activation protein</fullName>
    </submittedName>
</protein>
<evidence type="ECO:0000256" key="5">
    <source>
        <dbReference type="SAM" id="SignalP"/>
    </source>
</evidence>
<feature type="chain" id="PRO_5016738536" evidence="5">
    <location>
        <begin position="25"/>
        <end position="564"/>
    </location>
</feature>
<accession>A0A372EPW9</accession>
<sequence length="564" mass="60914">MPRPHARRLLLAWLTGWAATGAGAQSAAPLGNPLDSLPRPQRPTPPDAEVRIDVKPPAPPGADILNRGLTPRRFSIEGVRSLPFDEVAALFAPLAGQPITVAQLIETSQRATAIYQRRGYALSFFFVPAQDFRDGVVRVVAVEGHVQDVRLEGDAGRAEPKLREIAERLRADKPLRRETFERVTELLGRLPGITLQAEVRLPTSTDGASTLTLKVRRKPYDLAVGLEARQPHPRAVLTGSVNDLLAPGSQIGASTLVSSARHDHYNALHYLQFVGGQGWSLKGTLSRYRGDPNEQLGIEGPLPRETRVRRAEIGASYPLRLSRSASLTIGLGLYGVDTQDTTSNPANGAYLTDDSRVRVLQGQMAYASQLPERSRQASLTLSHGLKGLGARAGLLSNLPGLSGPSPIELGFTRLQAEASQANRFANGFGTVVSLALQASADPLPSSEKTSFGGGRFGRGYASGEAVGDSGWGLGLELNKAFTMDGAWLRQWQPYLLWEAARVYADQGTPLPQTLRSVSLGLRLSDHQRYSVDISASKPTGDTPLDNPRKRWRAGLTLSWRLAGP</sequence>
<evidence type="ECO:0000256" key="2">
    <source>
        <dbReference type="ARBA" id="ARBA00022692"/>
    </source>
</evidence>
<dbReference type="InterPro" id="IPR005565">
    <property type="entry name" value="Hemolysn_activator_HlyB_C"/>
</dbReference>
<feature type="domain" description="Polypeptide-transport-associated ShlB-type" evidence="7">
    <location>
        <begin position="70"/>
        <end position="144"/>
    </location>
</feature>
<proteinExistence type="predicted"/>
<dbReference type="Pfam" id="PF08479">
    <property type="entry name" value="POTRA_2"/>
    <property type="match status" value="1"/>
</dbReference>
<reference evidence="8 9" key="1">
    <citation type="submission" date="2018-08" db="EMBL/GenBank/DDBJ databases">
        <title>Hydrogenophaga sp. LA-38 isolated from sludge.</title>
        <authorList>
            <person name="Im W.-T."/>
        </authorList>
    </citation>
    <scope>NUCLEOTIDE SEQUENCE [LARGE SCALE GENOMIC DNA]</scope>
    <source>
        <strain evidence="8 9">LA-38</strain>
    </source>
</reference>
<dbReference type="Gene3D" id="2.40.160.50">
    <property type="entry name" value="membrane protein fhac: a member of the omp85/tpsb transporter family"/>
    <property type="match status" value="1"/>
</dbReference>
<keyword evidence="5" id="KW-0732">Signal</keyword>
<dbReference type="GO" id="GO:0046819">
    <property type="term" value="P:protein secretion by the type V secretion system"/>
    <property type="evidence" value="ECO:0007669"/>
    <property type="project" value="TreeGrafter"/>
</dbReference>
<dbReference type="PANTHER" id="PTHR34597:SF6">
    <property type="entry name" value="BLR6126 PROTEIN"/>
    <property type="match status" value="1"/>
</dbReference>
<comment type="caution">
    <text evidence="8">The sequence shown here is derived from an EMBL/GenBank/DDBJ whole genome shotgun (WGS) entry which is preliminary data.</text>
</comment>
<feature type="domain" description="Haemolysin activator HlyB C-terminal" evidence="6">
    <location>
        <begin position="309"/>
        <end position="523"/>
    </location>
</feature>
<dbReference type="AlphaFoldDB" id="A0A372EPW9"/>
<evidence type="ECO:0000313" key="9">
    <source>
        <dbReference type="Proteomes" id="UP000261931"/>
    </source>
</evidence>
<dbReference type="InterPro" id="IPR051544">
    <property type="entry name" value="TPS_OM_transporter"/>
</dbReference>
<name>A0A372EPW9_9BURK</name>
<evidence type="ECO:0000256" key="3">
    <source>
        <dbReference type="ARBA" id="ARBA00023237"/>
    </source>
</evidence>
<dbReference type="InterPro" id="IPR013686">
    <property type="entry name" value="Polypept-transport_assoc_ShlB"/>
</dbReference>
<feature type="signal peptide" evidence="5">
    <location>
        <begin position="1"/>
        <end position="24"/>
    </location>
</feature>
<feature type="region of interest" description="Disordered" evidence="4">
    <location>
        <begin position="23"/>
        <end position="60"/>
    </location>
</feature>